<sequence>MKKNMVTEVLQPRPHWSPKLKLRVRMQVLFRLLA</sequence>
<reference evidence="1" key="1">
    <citation type="submission" date="2011-11" db="EMBL/GenBank/DDBJ databases">
        <title>The Genome Sequence of Fusarium oxysporum II5.</title>
        <authorList>
            <consortium name="The Broad Institute Genome Sequencing Platform"/>
            <person name="Ma L.-J."/>
            <person name="Gale L.R."/>
            <person name="Schwartz D.C."/>
            <person name="Zhou S."/>
            <person name="Corby-Kistler H."/>
            <person name="Young S.K."/>
            <person name="Zeng Q."/>
            <person name="Gargeya S."/>
            <person name="Fitzgerald M."/>
            <person name="Haas B."/>
            <person name="Abouelleil A."/>
            <person name="Alvarado L."/>
            <person name="Arachchi H.M."/>
            <person name="Berlin A."/>
            <person name="Brown A."/>
            <person name="Chapman S.B."/>
            <person name="Chen Z."/>
            <person name="Dunbar C."/>
            <person name="Freedman E."/>
            <person name="Gearin G."/>
            <person name="Goldberg J."/>
            <person name="Griggs A."/>
            <person name="Gujja S."/>
            <person name="Heiman D."/>
            <person name="Howarth C."/>
            <person name="Larson L."/>
            <person name="Lui A."/>
            <person name="MacDonald P.J.P."/>
            <person name="Montmayeur A."/>
            <person name="Murphy C."/>
            <person name="Neiman D."/>
            <person name="Pearson M."/>
            <person name="Priest M."/>
            <person name="Roberts A."/>
            <person name="Saif S."/>
            <person name="Shea T."/>
            <person name="Shenoy N."/>
            <person name="Sisk P."/>
            <person name="Stolte C."/>
            <person name="Sykes S."/>
            <person name="Wortman J."/>
            <person name="Nusbaum C."/>
            <person name="Birren B."/>
        </authorList>
    </citation>
    <scope>NUCLEOTIDE SEQUENCE [LARGE SCALE GENOMIC DNA]</scope>
    <source>
        <strain evidence="1">54006</strain>
    </source>
</reference>
<accession>X0ILH0</accession>
<dbReference type="HOGENOM" id="CLU_3377146_0_0_1"/>
<dbReference type="AlphaFoldDB" id="X0ILH0"/>
<protein>
    <submittedName>
        <fullName evidence="1">Uncharacterized protein</fullName>
    </submittedName>
</protein>
<gene>
    <name evidence="1" type="ORF">FOIG_16967</name>
</gene>
<proteinExistence type="predicted"/>
<dbReference type="EMBL" id="KK036438">
    <property type="protein sequence ID" value="EXL89748.1"/>
    <property type="molecule type" value="Genomic_DNA"/>
</dbReference>
<dbReference type="Proteomes" id="UP000030685">
    <property type="component" value="Unassembled WGS sequence"/>
</dbReference>
<dbReference type="VEuPathDB" id="FungiDB:FOIG_16967"/>
<evidence type="ECO:0000313" key="1">
    <source>
        <dbReference type="EMBL" id="EXL89748.1"/>
    </source>
</evidence>
<name>X0ILH0_FUSO5</name>
<organism evidence="1">
    <name type="scientific">Fusarium odoratissimum (strain NRRL 54006)</name>
    <dbReference type="NCBI Taxonomy" id="1089451"/>
    <lineage>
        <taxon>Eukaryota</taxon>
        <taxon>Fungi</taxon>
        <taxon>Dikarya</taxon>
        <taxon>Ascomycota</taxon>
        <taxon>Pezizomycotina</taxon>
        <taxon>Sordariomycetes</taxon>
        <taxon>Hypocreomycetidae</taxon>
        <taxon>Hypocreales</taxon>
        <taxon>Nectriaceae</taxon>
        <taxon>Fusarium</taxon>
        <taxon>Fusarium oxysporum species complex</taxon>
        <taxon>Fusarium oxysporum f. sp. cubense (strain race 4)</taxon>
    </lineage>
</organism>
<dbReference type="GeneID" id="42042142"/>
<reference evidence="1" key="2">
    <citation type="submission" date="2014-03" db="EMBL/GenBank/DDBJ databases">
        <title>The Genome Annotation of Fusarium oxysporum II5.</title>
        <authorList>
            <consortium name="The Broad Institute Genomics Platform"/>
            <person name="Ma L.-J."/>
            <person name="Corby-Kistler H."/>
            <person name="Broz K."/>
            <person name="Gale L.R."/>
            <person name="Jonkers W."/>
            <person name="O'Donnell K."/>
            <person name="Ploetz R."/>
            <person name="Steinberg C."/>
            <person name="Schwartz D.C."/>
            <person name="VanEtten H."/>
            <person name="Zhou S."/>
            <person name="Young S.K."/>
            <person name="Zeng Q."/>
            <person name="Gargeya S."/>
            <person name="Fitzgerald M."/>
            <person name="Abouelleil A."/>
            <person name="Alvarado L."/>
            <person name="Chapman S.B."/>
            <person name="Gainer-Dewar J."/>
            <person name="Goldberg J."/>
            <person name="Griggs A."/>
            <person name="Gujja S."/>
            <person name="Hansen M."/>
            <person name="Howarth C."/>
            <person name="Imamovic A."/>
            <person name="Ireland A."/>
            <person name="Larimer J."/>
            <person name="McCowan C."/>
            <person name="Murphy C."/>
            <person name="Pearson M."/>
            <person name="Poon T.W."/>
            <person name="Priest M."/>
            <person name="Roberts A."/>
            <person name="Saif S."/>
            <person name="Shea T."/>
            <person name="Sykes S."/>
            <person name="Wortman J."/>
            <person name="Nusbaum C."/>
            <person name="Birren B."/>
        </authorList>
    </citation>
    <scope>NUCLEOTIDE SEQUENCE</scope>
    <source>
        <strain evidence="1">54006</strain>
    </source>
</reference>
<dbReference type="RefSeq" id="XP_031051838.1">
    <property type="nucleotide sequence ID" value="XM_031218448.1"/>
</dbReference>